<sequence length="227" mass="25908">MNNQAKLTLNPLAKLHQYQHQSTQQQNDSTLQEQRQLTIILSSDITLEHFKIGQGAKVSCPKDCVIKLEDNQNTLVLFNYEVKSGIWAFTATCRKVKYGNGIGIIDAKQNGFSHPFDSNNSRDNNTICLIGQTPYIKGKSKLGPGCNELQQSEEVRVIVDLQSNPHTFCLVINKVLQPFCVMNIQDRVKFILLFGGKDDEWEFISLEELAQGVDLNKIEQRRRYKYE</sequence>
<accession>A0A5J4VHR8</accession>
<organism evidence="1 2">
    <name type="scientific">Streblomastix strix</name>
    <dbReference type="NCBI Taxonomy" id="222440"/>
    <lineage>
        <taxon>Eukaryota</taxon>
        <taxon>Metamonada</taxon>
        <taxon>Preaxostyla</taxon>
        <taxon>Oxymonadida</taxon>
        <taxon>Streblomastigidae</taxon>
        <taxon>Streblomastix</taxon>
    </lineage>
</organism>
<dbReference type="AlphaFoldDB" id="A0A5J4VHR8"/>
<dbReference type="EMBL" id="SNRW01006964">
    <property type="protein sequence ID" value="KAA6382102.1"/>
    <property type="molecule type" value="Genomic_DNA"/>
</dbReference>
<protein>
    <recommendedName>
        <fullName evidence="3">SPRY domain-containing protein</fullName>
    </recommendedName>
</protein>
<reference evidence="1 2" key="1">
    <citation type="submission" date="2019-03" db="EMBL/GenBank/DDBJ databases">
        <title>Single cell metagenomics reveals metabolic interactions within the superorganism composed of flagellate Streblomastix strix and complex community of Bacteroidetes bacteria on its surface.</title>
        <authorList>
            <person name="Treitli S.C."/>
            <person name="Kolisko M."/>
            <person name="Husnik F."/>
            <person name="Keeling P."/>
            <person name="Hampl V."/>
        </authorList>
    </citation>
    <scope>NUCLEOTIDE SEQUENCE [LARGE SCALE GENOMIC DNA]</scope>
    <source>
        <strain evidence="1">ST1C</strain>
    </source>
</reference>
<comment type="caution">
    <text evidence="1">The sequence shown here is derived from an EMBL/GenBank/DDBJ whole genome shotgun (WGS) entry which is preliminary data.</text>
</comment>
<evidence type="ECO:0000313" key="2">
    <source>
        <dbReference type="Proteomes" id="UP000324800"/>
    </source>
</evidence>
<name>A0A5J4VHR8_9EUKA</name>
<proteinExistence type="predicted"/>
<evidence type="ECO:0008006" key="3">
    <source>
        <dbReference type="Google" id="ProtNLM"/>
    </source>
</evidence>
<dbReference type="Proteomes" id="UP000324800">
    <property type="component" value="Unassembled WGS sequence"/>
</dbReference>
<evidence type="ECO:0000313" key="1">
    <source>
        <dbReference type="EMBL" id="KAA6382102.1"/>
    </source>
</evidence>
<gene>
    <name evidence="1" type="ORF">EZS28_022372</name>
</gene>